<organism evidence="3 5">
    <name type="scientific">Grifola frondosa</name>
    <name type="common">Maitake</name>
    <name type="synonym">Polyporus frondosus</name>
    <dbReference type="NCBI Taxonomy" id="5627"/>
    <lineage>
        <taxon>Eukaryota</taxon>
        <taxon>Fungi</taxon>
        <taxon>Dikarya</taxon>
        <taxon>Basidiomycota</taxon>
        <taxon>Agaricomycotina</taxon>
        <taxon>Agaricomycetes</taxon>
        <taxon>Polyporales</taxon>
        <taxon>Grifolaceae</taxon>
        <taxon>Grifola</taxon>
    </lineage>
</organism>
<evidence type="ECO:0000313" key="4">
    <source>
        <dbReference type="EMBL" id="OBZ78867.1"/>
    </source>
</evidence>
<evidence type="ECO:0000313" key="2">
    <source>
        <dbReference type="EMBL" id="OBZ76881.1"/>
    </source>
</evidence>
<proteinExistence type="predicted"/>
<comment type="caution">
    <text evidence="3">The sequence shown here is derived from an EMBL/GenBank/DDBJ whole genome shotgun (WGS) entry which is preliminary data.</text>
</comment>
<dbReference type="EMBL" id="LUGG01000001">
    <property type="protein sequence ID" value="OBZ78566.1"/>
    <property type="molecule type" value="Genomic_DNA"/>
</dbReference>
<evidence type="ECO:0000313" key="3">
    <source>
        <dbReference type="EMBL" id="OBZ78566.1"/>
    </source>
</evidence>
<dbReference type="EMBL" id="LUGG01000005">
    <property type="protein sequence ID" value="OBZ74499.1"/>
    <property type="molecule type" value="Genomic_DNA"/>
</dbReference>
<dbReference type="AlphaFoldDB" id="A0A1C7MQ90"/>
<dbReference type="Proteomes" id="UP000092993">
    <property type="component" value="Unassembled WGS sequence"/>
</dbReference>
<dbReference type="EMBL" id="LUGG01000003">
    <property type="protein sequence ID" value="OBZ76881.1"/>
    <property type="molecule type" value="Genomic_DNA"/>
</dbReference>
<gene>
    <name evidence="4" type="ORF">A0H81_00345</name>
    <name evidence="3" type="ORF">A0H81_01026</name>
    <name evidence="2" type="ORF">A0H81_03031</name>
    <name evidence="1" type="ORF">A0H81_05481</name>
</gene>
<dbReference type="EMBL" id="LUGG01000001">
    <property type="protein sequence ID" value="OBZ78867.1"/>
    <property type="molecule type" value="Genomic_DNA"/>
</dbReference>
<accession>A0A1C7MQ90</accession>
<keyword evidence="5" id="KW-1185">Reference proteome</keyword>
<protein>
    <submittedName>
        <fullName evidence="3">Uncharacterized protein</fullName>
    </submittedName>
</protein>
<reference evidence="3 5" key="1">
    <citation type="submission" date="2016-03" db="EMBL/GenBank/DDBJ databases">
        <title>Whole genome sequencing of Grifola frondosa 9006-11.</title>
        <authorList>
            <person name="Min B."/>
            <person name="Park H."/>
            <person name="Kim J.-G."/>
            <person name="Cho H."/>
            <person name="Oh Y.-L."/>
            <person name="Kong W.-S."/>
            <person name="Choi I.-G."/>
        </authorList>
    </citation>
    <scope>NUCLEOTIDE SEQUENCE [LARGE SCALE GENOMIC DNA]</scope>
    <source>
        <strain evidence="3 5">9006-11</strain>
    </source>
</reference>
<evidence type="ECO:0000313" key="5">
    <source>
        <dbReference type="Proteomes" id="UP000092993"/>
    </source>
</evidence>
<evidence type="ECO:0000313" key="1">
    <source>
        <dbReference type="EMBL" id="OBZ74499.1"/>
    </source>
</evidence>
<name>A0A1C7MQ90_GRIFR</name>
<sequence>MHKFLDSPRSTTRCEIRRLTGVHVPTLLGVHRPYTVFHFSWRPPQSETYTCFTVVGNTPPQHDRPKGSPVAKSHKFIRAVKKSRLLRVWKVADAVSPGPAYGGAQRNPSSR</sequence>